<dbReference type="EMBL" id="JBHUNA010000003">
    <property type="protein sequence ID" value="MFD2759819.1"/>
    <property type="molecule type" value="Genomic_DNA"/>
</dbReference>
<keyword evidence="1" id="KW-0472">Membrane</keyword>
<evidence type="ECO:0000313" key="3">
    <source>
        <dbReference type="Proteomes" id="UP001597502"/>
    </source>
</evidence>
<protein>
    <submittedName>
        <fullName evidence="2">Uncharacterized protein</fullName>
    </submittedName>
</protein>
<keyword evidence="1" id="KW-1133">Transmembrane helix</keyword>
<proteinExistence type="predicted"/>
<keyword evidence="1" id="KW-0812">Transmembrane</keyword>
<comment type="caution">
    <text evidence="2">The sequence shown here is derived from an EMBL/GenBank/DDBJ whole genome shotgun (WGS) entry which is preliminary data.</text>
</comment>
<gene>
    <name evidence="2" type="ORF">ACFSUO_02295</name>
</gene>
<name>A0ABW5V4S2_9BACI</name>
<evidence type="ECO:0000313" key="2">
    <source>
        <dbReference type="EMBL" id="MFD2759819.1"/>
    </source>
</evidence>
<evidence type="ECO:0000256" key="1">
    <source>
        <dbReference type="SAM" id="Phobius"/>
    </source>
</evidence>
<feature type="transmembrane region" description="Helical" evidence="1">
    <location>
        <begin position="27"/>
        <end position="49"/>
    </location>
</feature>
<dbReference type="Proteomes" id="UP001597502">
    <property type="component" value="Unassembled WGS sequence"/>
</dbReference>
<accession>A0ABW5V4S2</accession>
<organism evidence="2 3">
    <name type="scientific">Lentibacillus juripiscarius</name>
    <dbReference type="NCBI Taxonomy" id="257446"/>
    <lineage>
        <taxon>Bacteria</taxon>
        <taxon>Bacillati</taxon>
        <taxon>Bacillota</taxon>
        <taxon>Bacilli</taxon>
        <taxon>Bacillales</taxon>
        <taxon>Bacillaceae</taxon>
        <taxon>Lentibacillus</taxon>
    </lineage>
</organism>
<keyword evidence="3" id="KW-1185">Reference proteome</keyword>
<reference evidence="3" key="1">
    <citation type="journal article" date="2019" name="Int. J. Syst. Evol. Microbiol.">
        <title>The Global Catalogue of Microorganisms (GCM) 10K type strain sequencing project: providing services to taxonomists for standard genome sequencing and annotation.</title>
        <authorList>
            <consortium name="The Broad Institute Genomics Platform"/>
            <consortium name="The Broad Institute Genome Sequencing Center for Infectious Disease"/>
            <person name="Wu L."/>
            <person name="Ma J."/>
        </authorList>
    </citation>
    <scope>NUCLEOTIDE SEQUENCE [LARGE SCALE GENOMIC DNA]</scope>
    <source>
        <strain evidence="3">TISTR 1535</strain>
    </source>
</reference>
<dbReference type="RefSeq" id="WP_382390664.1">
    <property type="nucleotide sequence ID" value="NZ_JBHUNA010000003.1"/>
</dbReference>
<sequence>MREMLPIIFLLLTLVTAVLNLFGLMRLIPLFITLPALFISIYLTIYSFTNRNVFRGNMRG</sequence>